<evidence type="ECO:0000259" key="4">
    <source>
        <dbReference type="PROSITE" id="PS51337"/>
    </source>
</evidence>
<evidence type="ECO:0000313" key="5">
    <source>
        <dbReference type="EMBL" id="QEC50035.1"/>
    </source>
</evidence>
<proteinExistence type="predicted"/>
<dbReference type="OrthoDB" id="9800334at2"/>
<evidence type="ECO:0000259" key="3">
    <source>
        <dbReference type="PROSITE" id="PS51332"/>
    </source>
</evidence>
<feature type="domain" description="B12-binding N-terminal" evidence="4">
    <location>
        <begin position="41"/>
        <end position="135"/>
    </location>
</feature>
<dbReference type="Gene3D" id="1.10.1240.10">
    <property type="entry name" value="Methionine synthase domain"/>
    <property type="match status" value="1"/>
</dbReference>
<evidence type="ECO:0000256" key="1">
    <source>
        <dbReference type="ARBA" id="ARBA00022723"/>
    </source>
</evidence>
<dbReference type="GO" id="GO:0031419">
    <property type="term" value="F:cobalamin binding"/>
    <property type="evidence" value="ECO:0007669"/>
    <property type="project" value="InterPro"/>
</dbReference>
<protein>
    <recommendedName>
        <fullName evidence="7">Cobalamin-binding protein</fullName>
    </recommendedName>
</protein>
<dbReference type="GO" id="GO:0008705">
    <property type="term" value="F:methionine synthase activity"/>
    <property type="evidence" value="ECO:0007669"/>
    <property type="project" value="TreeGrafter"/>
</dbReference>
<gene>
    <name evidence="5" type="ORF">FSW04_22320</name>
</gene>
<dbReference type="SUPFAM" id="SSF47644">
    <property type="entry name" value="Methionine synthase domain"/>
    <property type="match status" value="1"/>
</dbReference>
<dbReference type="EMBL" id="CP042430">
    <property type="protein sequence ID" value="QEC50035.1"/>
    <property type="molecule type" value="Genomic_DNA"/>
</dbReference>
<evidence type="ECO:0000256" key="2">
    <source>
        <dbReference type="ARBA" id="ARBA00023285"/>
    </source>
</evidence>
<dbReference type="PANTHER" id="PTHR45833:SF1">
    <property type="entry name" value="METHIONINE SYNTHASE"/>
    <property type="match status" value="1"/>
</dbReference>
<dbReference type="PANTHER" id="PTHR45833">
    <property type="entry name" value="METHIONINE SYNTHASE"/>
    <property type="match status" value="1"/>
</dbReference>
<dbReference type="InterPro" id="IPR006158">
    <property type="entry name" value="Cobalamin-bd"/>
</dbReference>
<keyword evidence="1" id="KW-0479">Metal-binding</keyword>
<dbReference type="SMART" id="SM01018">
    <property type="entry name" value="B12-binding_2"/>
    <property type="match status" value="1"/>
</dbReference>
<dbReference type="InterPro" id="IPR050554">
    <property type="entry name" value="Met_Synthase/Corrinoid"/>
</dbReference>
<dbReference type="AlphaFoldDB" id="A0A5B8UAH2"/>
<dbReference type="GO" id="GO:0046872">
    <property type="term" value="F:metal ion binding"/>
    <property type="evidence" value="ECO:0007669"/>
    <property type="project" value="UniProtKB-KW"/>
</dbReference>
<name>A0A5B8UAH2_9ACTN</name>
<dbReference type="SUPFAM" id="SSF52242">
    <property type="entry name" value="Cobalamin (vitamin B12)-binding domain"/>
    <property type="match status" value="1"/>
</dbReference>
<keyword evidence="6" id="KW-1185">Reference proteome</keyword>
<dbReference type="GO" id="GO:0050667">
    <property type="term" value="P:homocysteine metabolic process"/>
    <property type="evidence" value="ECO:0007669"/>
    <property type="project" value="TreeGrafter"/>
</dbReference>
<dbReference type="Pfam" id="PF02607">
    <property type="entry name" value="B12-binding_2"/>
    <property type="match status" value="1"/>
</dbReference>
<dbReference type="PROSITE" id="PS51332">
    <property type="entry name" value="B12_BINDING"/>
    <property type="match status" value="1"/>
</dbReference>
<dbReference type="Gene3D" id="3.40.50.280">
    <property type="entry name" value="Cobalamin-binding domain"/>
    <property type="match status" value="1"/>
</dbReference>
<sequence>MGPAPRRGPVSALGRAGGQHARLVRARRPGRGAVSVPRAEQAAGDALGPVLDAYLAAILAPDGPRAWATIRDALAAGADPRALYLDVLAPAMVEVGRLWETARIGVAQEHLATQITQTVLARLAPELEEDPTALPGRTAVVAGTPGELHAIGARMVADFLEAAGWEVLFVGPDAPGADIVDLAARRRPDVVALSTALAANVLAAGRVFAALRRLQPPPLIAAGGRAYDGDRARALVAGADIYAADPSLLLAELALALDGPSAP</sequence>
<evidence type="ECO:0008006" key="7">
    <source>
        <dbReference type="Google" id="ProtNLM"/>
    </source>
</evidence>
<dbReference type="Proteomes" id="UP000321805">
    <property type="component" value="Chromosome"/>
</dbReference>
<dbReference type="InterPro" id="IPR003759">
    <property type="entry name" value="Cbl-bd_cap"/>
</dbReference>
<reference evidence="5 6" key="1">
    <citation type="journal article" date="2018" name="J. Microbiol.">
        <title>Baekduia soli gen. nov., sp. nov., a novel bacterium isolated from the soil of Baekdu Mountain and proposal of a novel family name, Baekduiaceae fam. nov.</title>
        <authorList>
            <person name="An D.S."/>
            <person name="Siddiqi M.Z."/>
            <person name="Kim K.H."/>
            <person name="Yu H.S."/>
            <person name="Im W.T."/>
        </authorList>
    </citation>
    <scope>NUCLEOTIDE SEQUENCE [LARGE SCALE GENOMIC DNA]</scope>
    <source>
        <strain evidence="5 6">BR7-21</strain>
    </source>
</reference>
<feature type="domain" description="B12-binding" evidence="3">
    <location>
        <begin position="136"/>
        <end position="263"/>
    </location>
</feature>
<dbReference type="KEGG" id="bsol:FSW04_22320"/>
<dbReference type="PROSITE" id="PS51337">
    <property type="entry name" value="B12_BINDING_NTER"/>
    <property type="match status" value="1"/>
</dbReference>
<keyword evidence="2" id="KW-0170">Cobalt</keyword>
<dbReference type="InterPro" id="IPR036594">
    <property type="entry name" value="Meth_synthase_dom"/>
</dbReference>
<dbReference type="GO" id="GO:0046653">
    <property type="term" value="P:tetrahydrofolate metabolic process"/>
    <property type="evidence" value="ECO:0007669"/>
    <property type="project" value="TreeGrafter"/>
</dbReference>
<dbReference type="Pfam" id="PF02310">
    <property type="entry name" value="B12-binding"/>
    <property type="match status" value="1"/>
</dbReference>
<dbReference type="InterPro" id="IPR036724">
    <property type="entry name" value="Cobalamin-bd_sf"/>
</dbReference>
<evidence type="ECO:0000313" key="6">
    <source>
        <dbReference type="Proteomes" id="UP000321805"/>
    </source>
</evidence>
<organism evidence="5 6">
    <name type="scientific">Baekduia soli</name>
    <dbReference type="NCBI Taxonomy" id="496014"/>
    <lineage>
        <taxon>Bacteria</taxon>
        <taxon>Bacillati</taxon>
        <taxon>Actinomycetota</taxon>
        <taxon>Thermoleophilia</taxon>
        <taxon>Solirubrobacterales</taxon>
        <taxon>Baekduiaceae</taxon>
        <taxon>Baekduia</taxon>
    </lineage>
</organism>
<dbReference type="GO" id="GO:0005829">
    <property type="term" value="C:cytosol"/>
    <property type="evidence" value="ECO:0007669"/>
    <property type="project" value="TreeGrafter"/>
</dbReference>
<accession>A0A5B8UAH2</accession>